<evidence type="ECO:0000313" key="2">
    <source>
        <dbReference type="EMBL" id="OKH91062.1"/>
    </source>
</evidence>
<dbReference type="STRING" id="1048205.AB852_31765"/>
<name>A0A1Q4UZJ9_9ACTN</name>
<evidence type="ECO:0008006" key="4">
    <source>
        <dbReference type="Google" id="ProtNLM"/>
    </source>
</evidence>
<dbReference type="EMBL" id="LFBV01000010">
    <property type="protein sequence ID" value="OKH91062.1"/>
    <property type="molecule type" value="Genomic_DNA"/>
</dbReference>
<evidence type="ECO:0000313" key="3">
    <source>
        <dbReference type="Proteomes" id="UP000186455"/>
    </source>
</evidence>
<dbReference type="Proteomes" id="UP000186455">
    <property type="component" value="Unassembled WGS sequence"/>
</dbReference>
<comment type="caution">
    <text evidence="2">The sequence shown here is derived from an EMBL/GenBank/DDBJ whole genome shotgun (WGS) entry which is preliminary data.</text>
</comment>
<dbReference type="AlphaFoldDB" id="A0A1Q4UZJ9"/>
<proteinExistence type="predicted"/>
<sequence>MNHNAPLSPRAPQLPHLRGAGDVRLRVLSAAQLRVRGVSAAETNARCRPGGVWQQYLPGVYLLHQGPPTSEERLHAALLYAGRPVARSGVPVPVARGGVPVQPAAQEPPEQSERGERGGDAPPYGEPAPYRDALVTGAAALALYGFRGVAALPALDRFDVLVPRTRRLRSTPSVRLVRTAALPTARTVDGVPLAPVARAVADAVAQLTDGGTVRTLLTEAVRDGHCEPASLVRELTQARLLSRPYVVDAVDALLAEGRSVAEDRLYRMVAEYGLPEPVWNVDLRIPDGPYLGAVDAFWPEHAVAVELDTRAPRPGGRQDGAAEQAEWAEYARRRDHLERLGITVVHVTPRKLRDGLEQQATVVRAALAAAGDREPAAYVAVLPR</sequence>
<protein>
    <recommendedName>
        <fullName evidence="4">DUF559 domain-containing protein</fullName>
    </recommendedName>
</protein>
<dbReference type="RefSeq" id="WP_073793738.1">
    <property type="nucleotide sequence ID" value="NZ_LFBV01000010.1"/>
</dbReference>
<feature type="region of interest" description="Disordered" evidence="1">
    <location>
        <begin position="94"/>
        <end position="129"/>
    </location>
</feature>
<accession>A0A1Q4UZJ9</accession>
<reference evidence="2 3" key="1">
    <citation type="submission" date="2015-06" db="EMBL/GenBank/DDBJ databases">
        <title>Cloning and characterization of the uncialamcin biosynthetic gene cluster.</title>
        <authorList>
            <person name="Yan X."/>
            <person name="Huang T."/>
            <person name="Ge H."/>
            <person name="Shen B."/>
        </authorList>
    </citation>
    <scope>NUCLEOTIDE SEQUENCE [LARGE SCALE GENOMIC DNA]</scope>
    <source>
        <strain evidence="2 3">DCA2648</strain>
    </source>
</reference>
<organism evidence="2 3">
    <name type="scientific">Streptomyces uncialis</name>
    <dbReference type="NCBI Taxonomy" id="1048205"/>
    <lineage>
        <taxon>Bacteria</taxon>
        <taxon>Bacillati</taxon>
        <taxon>Actinomycetota</taxon>
        <taxon>Actinomycetes</taxon>
        <taxon>Kitasatosporales</taxon>
        <taxon>Streptomycetaceae</taxon>
        <taxon>Streptomyces</taxon>
    </lineage>
</organism>
<keyword evidence="3" id="KW-1185">Reference proteome</keyword>
<gene>
    <name evidence="2" type="ORF">AB852_31765</name>
</gene>
<evidence type="ECO:0000256" key="1">
    <source>
        <dbReference type="SAM" id="MobiDB-lite"/>
    </source>
</evidence>
<feature type="compositionally biased region" description="Low complexity" evidence="1">
    <location>
        <begin position="94"/>
        <end position="109"/>
    </location>
</feature>